<feature type="transmembrane region" description="Helical" evidence="3">
    <location>
        <begin position="551"/>
        <end position="568"/>
    </location>
</feature>
<protein>
    <submittedName>
        <fullName evidence="5">Putative Sarcolemmal membrane-associated protein sarcolemmal-associated protein</fullName>
    </submittedName>
</protein>
<feature type="transmembrane region" description="Helical" evidence="3">
    <location>
        <begin position="269"/>
        <end position="292"/>
    </location>
</feature>
<evidence type="ECO:0000256" key="4">
    <source>
        <dbReference type="SAM" id="SignalP"/>
    </source>
</evidence>
<keyword evidence="6" id="KW-1185">Reference proteome</keyword>
<organism evidence="5 6">
    <name type="scientific">Daphnia magna</name>
    <dbReference type="NCBI Taxonomy" id="35525"/>
    <lineage>
        <taxon>Eukaryota</taxon>
        <taxon>Metazoa</taxon>
        <taxon>Ecdysozoa</taxon>
        <taxon>Arthropoda</taxon>
        <taxon>Crustacea</taxon>
        <taxon>Branchiopoda</taxon>
        <taxon>Diplostraca</taxon>
        <taxon>Cladocera</taxon>
        <taxon>Anomopoda</taxon>
        <taxon>Daphniidae</taxon>
        <taxon>Daphnia</taxon>
    </lineage>
</organism>
<evidence type="ECO:0000256" key="3">
    <source>
        <dbReference type="SAM" id="Phobius"/>
    </source>
</evidence>
<feature type="coiled-coil region" evidence="1">
    <location>
        <begin position="503"/>
        <end position="544"/>
    </location>
</feature>
<feature type="region of interest" description="Disordered" evidence="2">
    <location>
        <begin position="457"/>
        <end position="479"/>
    </location>
</feature>
<feature type="coiled-coil region" evidence="1">
    <location>
        <begin position="352"/>
        <end position="379"/>
    </location>
</feature>
<proteinExistence type="predicted"/>
<reference evidence="5 6" key="1">
    <citation type="submission" date="2016-03" db="EMBL/GenBank/DDBJ databases">
        <title>EvidentialGene: Evidence-directed Construction of Genes on Genomes.</title>
        <authorList>
            <person name="Gilbert D.G."/>
            <person name="Choi J.-H."/>
            <person name="Mockaitis K."/>
            <person name="Colbourne J."/>
            <person name="Pfrender M."/>
        </authorList>
    </citation>
    <scope>NUCLEOTIDE SEQUENCE [LARGE SCALE GENOMIC DNA]</scope>
    <source>
        <strain evidence="5 6">Xinb3</strain>
        <tissue evidence="5">Complete organism</tissue>
    </source>
</reference>
<dbReference type="Proteomes" id="UP000076858">
    <property type="component" value="Unassembled WGS sequence"/>
</dbReference>
<keyword evidence="3" id="KW-0812">Transmembrane</keyword>
<evidence type="ECO:0000256" key="2">
    <source>
        <dbReference type="SAM" id="MobiDB-lite"/>
    </source>
</evidence>
<keyword evidence="3" id="KW-1133">Transmembrane helix</keyword>
<feature type="compositionally biased region" description="Polar residues" evidence="2">
    <location>
        <begin position="462"/>
        <end position="472"/>
    </location>
</feature>
<evidence type="ECO:0000256" key="1">
    <source>
        <dbReference type="SAM" id="Coils"/>
    </source>
</evidence>
<keyword evidence="3" id="KW-0472">Membrane</keyword>
<gene>
    <name evidence="5" type="ORF">APZ42_015122</name>
</gene>
<sequence>MEGILGLAILTCFVWLCLYWKPRSGMVLQCNNISVTDERHTPGSPKWEEESCKTRPTFHSYFSKPDLKLEISPINKKPRMDDGTILPDVFEFDNEEELNDNQSTNNLENGELIFFRNPFDNRTPEEETPKSTCTDDPGMPGPKKFPTVLHTHVIHIPGIHKVPEEPPEFSVVRHFHTDIHGITEFLSKLGGKEYCDMMFYDSGPKITEPPDISCESASARPIEPVPGVKMKKKFWKLMKTRSGTLIKKWKKIFSIPTLFFAAKLITPSFIFAGLHILTVSIIFRVFIIAELLEETRAKCRVLESEVERRQLEAQDGWSAAAHLQQYFRNLHNILKGSSEQDEEFTDEPSALAELVRTSIVSLNNEYQELRETNAKNKDLISLLTLRLSNYEKEEQRAQHTANQKGLTSEMEYLRDEVAILTIQLKEMEVSRIEQIEERQKWQRAYQSLALSVENRDSGVASGFSSPVNNPPSSRDPEMRDSGIRELNSADDLIADESTTTQQLSEVQRELETLKRHYDNVQSEKKQLEEEFSQLKDNYSLLSSQSKTVGRWMYVVPLAVLVLAVLIAFRPSD</sequence>
<accession>A0A162P7D4</accession>
<feature type="chain" id="PRO_5007838425" evidence="4">
    <location>
        <begin position="26"/>
        <end position="572"/>
    </location>
</feature>
<comment type="caution">
    <text evidence="5">The sequence shown here is derived from an EMBL/GenBank/DDBJ whole genome shotgun (WGS) entry which is preliminary data.</text>
</comment>
<name>A0A162P7D4_9CRUS</name>
<keyword evidence="1" id="KW-0175">Coiled coil</keyword>
<dbReference type="AlphaFoldDB" id="A0A162P7D4"/>
<dbReference type="EMBL" id="LRGB01000512">
    <property type="protein sequence ID" value="KZS18589.1"/>
    <property type="molecule type" value="Genomic_DNA"/>
</dbReference>
<evidence type="ECO:0000313" key="5">
    <source>
        <dbReference type="EMBL" id="KZS18589.1"/>
    </source>
</evidence>
<feature type="region of interest" description="Disordered" evidence="2">
    <location>
        <begin position="119"/>
        <end position="141"/>
    </location>
</feature>
<dbReference type="OrthoDB" id="687730at2759"/>
<evidence type="ECO:0000313" key="6">
    <source>
        <dbReference type="Proteomes" id="UP000076858"/>
    </source>
</evidence>
<keyword evidence="4" id="KW-0732">Signal</keyword>
<feature type="signal peptide" evidence="4">
    <location>
        <begin position="1"/>
        <end position="25"/>
    </location>
</feature>